<evidence type="ECO:0008006" key="3">
    <source>
        <dbReference type="Google" id="ProtNLM"/>
    </source>
</evidence>
<organism evidence="1 2">
    <name type="scientific">Staurois parvus</name>
    <dbReference type="NCBI Taxonomy" id="386267"/>
    <lineage>
        <taxon>Eukaryota</taxon>
        <taxon>Metazoa</taxon>
        <taxon>Chordata</taxon>
        <taxon>Craniata</taxon>
        <taxon>Vertebrata</taxon>
        <taxon>Euteleostomi</taxon>
        <taxon>Amphibia</taxon>
        <taxon>Batrachia</taxon>
        <taxon>Anura</taxon>
        <taxon>Neobatrachia</taxon>
        <taxon>Ranoidea</taxon>
        <taxon>Ranidae</taxon>
        <taxon>Staurois</taxon>
    </lineage>
</organism>
<proteinExistence type="predicted"/>
<dbReference type="Proteomes" id="UP001162483">
    <property type="component" value="Unassembled WGS sequence"/>
</dbReference>
<evidence type="ECO:0000313" key="1">
    <source>
        <dbReference type="EMBL" id="CAI9577277.1"/>
    </source>
</evidence>
<gene>
    <name evidence="1" type="ORF">SPARVUS_LOCUS8683338</name>
</gene>
<accession>A0ABN9E125</accession>
<name>A0ABN9E125_9NEOB</name>
<evidence type="ECO:0000313" key="2">
    <source>
        <dbReference type="Proteomes" id="UP001162483"/>
    </source>
</evidence>
<dbReference type="EMBL" id="CATNWA010014902">
    <property type="protein sequence ID" value="CAI9577277.1"/>
    <property type="molecule type" value="Genomic_DNA"/>
</dbReference>
<keyword evidence="2" id="KW-1185">Reference proteome</keyword>
<protein>
    <recommendedName>
        <fullName evidence="3">Secreted protein</fullName>
    </recommendedName>
</protein>
<reference evidence="1" key="1">
    <citation type="submission" date="2023-05" db="EMBL/GenBank/DDBJ databases">
        <authorList>
            <person name="Stuckert A."/>
        </authorList>
    </citation>
    <scope>NUCLEOTIDE SEQUENCE</scope>
</reference>
<comment type="caution">
    <text evidence="1">The sequence shown here is derived from an EMBL/GenBank/DDBJ whole genome shotgun (WGS) entry which is preliminary data.</text>
</comment>
<sequence length="63" mass="6783">MILTLLTPAPAWALSLSHLQPAYLAAAAPSARFRHLLVSCLPSPAALLFTRPAPPFQAPPPRW</sequence>